<keyword evidence="5" id="KW-1185">Reference proteome</keyword>
<dbReference type="EMBL" id="JAYKXP010000060">
    <property type="protein sequence ID" value="KAK7033690.1"/>
    <property type="molecule type" value="Genomic_DNA"/>
</dbReference>
<organism evidence="4 5">
    <name type="scientific">Paramarasmius palmivorus</name>
    <dbReference type="NCBI Taxonomy" id="297713"/>
    <lineage>
        <taxon>Eukaryota</taxon>
        <taxon>Fungi</taxon>
        <taxon>Dikarya</taxon>
        <taxon>Basidiomycota</taxon>
        <taxon>Agaricomycotina</taxon>
        <taxon>Agaricomycetes</taxon>
        <taxon>Agaricomycetidae</taxon>
        <taxon>Agaricales</taxon>
        <taxon>Marasmiineae</taxon>
        <taxon>Marasmiaceae</taxon>
        <taxon>Paramarasmius</taxon>
    </lineage>
</organism>
<feature type="region of interest" description="Disordered" evidence="1">
    <location>
        <begin position="430"/>
        <end position="453"/>
    </location>
</feature>
<sequence length="453" mass="50652">MSSVKCANDLTRSRDPPEHVEGGGRKREVPWIEIHDSFVPNARREPCTSDMRYFFVAHTDVASVEQYDPVSHTISAVPMMKLVPFVTLMESRTLAKLHGAANSSTMSKKSVADYFLDHKCVICSKGALLKGNIPKHSLAAGLWLGDVPPVLQKLGYVEKLLVARVRHTAVFARIATGGRKMKANAMAFEAPIPKVYNILPPPKADIDEILAILFTGPLKPTIDDYKRTPFLVRRNVVKEALDWLIMNHLDYSDVKLSYDNLAEYDETCPPCAVIWREAETNKTVESEAVNDNCSEEGTEEGSYVRTHVERIKLICQNPVASARFFNYIVTIFIEDILGCGSTHQGLYGNHDAHYGVVEQQGRLTLHLHILLWIKGFLSPKEIRERLLAGSEVFEQKLIAYLDSVFAGQFMNGSYDKVSKISDNMKSNETYKDPTDYLPTAPPAKCGTHSPHTS</sequence>
<gene>
    <name evidence="4" type="ORF">VNI00_012690</name>
</gene>
<evidence type="ECO:0000313" key="5">
    <source>
        <dbReference type="Proteomes" id="UP001383192"/>
    </source>
</evidence>
<evidence type="ECO:0000259" key="2">
    <source>
        <dbReference type="Pfam" id="PF14214"/>
    </source>
</evidence>
<dbReference type="AlphaFoldDB" id="A0AAW0C2H2"/>
<protein>
    <recommendedName>
        <fullName evidence="6">Helitron helicase-like domain-containing protein</fullName>
    </recommendedName>
</protein>
<evidence type="ECO:0000313" key="4">
    <source>
        <dbReference type="EMBL" id="KAK7033690.1"/>
    </source>
</evidence>
<feature type="domain" description="Helitron helicase-like" evidence="2">
    <location>
        <begin position="307"/>
        <end position="371"/>
    </location>
</feature>
<name>A0AAW0C2H2_9AGAR</name>
<feature type="domain" description="DUF6570" evidence="3">
    <location>
        <begin position="130"/>
        <end position="262"/>
    </location>
</feature>
<feature type="compositionally biased region" description="Basic and acidic residues" evidence="1">
    <location>
        <begin position="11"/>
        <end position="25"/>
    </location>
</feature>
<evidence type="ECO:0000259" key="3">
    <source>
        <dbReference type="Pfam" id="PF20209"/>
    </source>
</evidence>
<dbReference type="InterPro" id="IPR046700">
    <property type="entry name" value="DUF6570"/>
</dbReference>
<dbReference type="InterPro" id="IPR025476">
    <property type="entry name" value="Helitron_helicase-like"/>
</dbReference>
<accession>A0AAW0C2H2</accession>
<evidence type="ECO:0008006" key="6">
    <source>
        <dbReference type="Google" id="ProtNLM"/>
    </source>
</evidence>
<comment type="caution">
    <text evidence="4">The sequence shown here is derived from an EMBL/GenBank/DDBJ whole genome shotgun (WGS) entry which is preliminary data.</text>
</comment>
<reference evidence="4 5" key="1">
    <citation type="submission" date="2024-01" db="EMBL/GenBank/DDBJ databases">
        <title>A draft genome for a cacao thread blight-causing isolate of Paramarasmius palmivorus.</title>
        <authorList>
            <person name="Baruah I.K."/>
            <person name="Bukari Y."/>
            <person name="Amoako-Attah I."/>
            <person name="Meinhardt L.W."/>
            <person name="Bailey B.A."/>
            <person name="Cohen S.P."/>
        </authorList>
    </citation>
    <scope>NUCLEOTIDE SEQUENCE [LARGE SCALE GENOMIC DNA]</scope>
    <source>
        <strain evidence="4 5">GH-12</strain>
    </source>
</reference>
<evidence type="ECO:0000256" key="1">
    <source>
        <dbReference type="SAM" id="MobiDB-lite"/>
    </source>
</evidence>
<dbReference type="Pfam" id="PF20209">
    <property type="entry name" value="DUF6570"/>
    <property type="match status" value="1"/>
</dbReference>
<feature type="region of interest" description="Disordered" evidence="1">
    <location>
        <begin position="1"/>
        <end position="25"/>
    </location>
</feature>
<dbReference type="Proteomes" id="UP001383192">
    <property type="component" value="Unassembled WGS sequence"/>
</dbReference>
<dbReference type="Pfam" id="PF14214">
    <property type="entry name" value="Helitron_like_N"/>
    <property type="match status" value="1"/>
</dbReference>
<proteinExistence type="predicted"/>